<protein>
    <submittedName>
        <fullName evidence="1">Uncharacterized protein</fullName>
    </submittedName>
</protein>
<evidence type="ECO:0000313" key="1">
    <source>
        <dbReference type="EMBL" id="KAK5989900.1"/>
    </source>
</evidence>
<comment type="caution">
    <text evidence="1">The sequence shown here is derived from an EMBL/GenBank/DDBJ whole genome shotgun (WGS) entry which is preliminary data.</text>
</comment>
<dbReference type="Proteomes" id="UP001338125">
    <property type="component" value="Unassembled WGS sequence"/>
</dbReference>
<sequence>MALALPATHPADLVSRAEDIVVPDKEHYAKRSDDIVVPDKQKYNRRDAHGDTVVPGKQKY</sequence>
<evidence type="ECO:0000313" key="2">
    <source>
        <dbReference type="Proteomes" id="UP001338125"/>
    </source>
</evidence>
<keyword evidence="2" id="KW-1185">Reference proteome</keyword>
<proteinExistence type="predicted"/>
<reference evidence="1 2" key="1">
    <citation type="submission" date="2024-01" db="EMBL/GenBank/DDBJ databases">
        <title>Complete genome of Cladobotryum mycophilum ATHUM6906.</title>
        <authorList>
            <person name="Christinaki A.C."/>
            <person name="Myridakis A.I."/>
            <person name="Kouvelis V.N."/>
        </authorList>
    </citation>
    <scope>NUCLEOTIDE SEQUENCE [LARGE SCALE GENOMIC DNA]</scope>
    <source>
        <strain evidence="1 2">ATHUM6906</strain>
    </source>
</reference>
<organism evidence="1 2">
    <name type="scientific">Cladobotryum mycophilum</name>
    <dbReference type="NCBI Taxonomy" id="491253"/>
    <lineage>
        <taxon>Eukaryota</taxon>
        <taxon>Fungi</taxon>
        <taxon>Dikarya</taxon>
        <taxon>Ascomycota</taxon>
        <taxon>Pezizomycotina</taxon>
        <taxon>Sordariomycetes</taxon>
        <taxon>Hypocreomycetidae</taxon>
        <taxon>Hypocreales</taxon>
        <taxon>Hypocreaceae</taxon>
        <taxon>Cladobotryum</taxon>
    </lineage>
</organism>
<accession>A0ABR0SDQ8</accession>
<gene>
    <name evidence="1" type="ORF">PT974_08163</name>
</gene>
<dbReference type="EMBL" id="JAVFKD010000014">
    <property type="protein sequence ID" value="KAK5989900.1"/>
    <property type="molecule type" value="Genomic_DNA"/>
</dbReference>
<name>A0ABR0SDQ8_9HYPO</name>